<evidence type="ECO:0000313" key="2">
    <source>
        <dbReference type="EMBL" id="MEN7538277.1"/>
    </source>
</evidence>
<name>A0ABV0D014_9SPHN</name>
<reference evidence="2 3" key="1">
    <citation type="submission" date="2024-05" db="EMBL/GenBank/DDBJ databases">
        <authorList>
            <person name="Park S."/>
        </authorList>
    </citation>
    <scope>NUCLEOTIDE SEQUENCE [LARGE SCALE GENOMIC DNA]</scope>
    <source>
        <strain evidence="2 3">DGU5</strain>
    </source>
</reference>
<comment type="caution">
    <text evidence="2">The sequence shown here is derived from an EMBL/GenBank/DDBJ whole genome shotgun (WGS) entry which is preliminary data.</text>
</comment>
<dbReference type="Proteomes" id="UP001484535">
    <property type="component" value="Unassembled WGS sequence"/>
</dbReference>
<accession>A0ABV0D014</accession>
<protein>
    <submittedName>
        <fullName evidence="2">Uncharacterized protein</fullName>
    </submittedName>
</protein>
<organism evidence="2 3">
    <name type="scientific">Aurantiacibacter flavus</name>
    <dbReference type="NCBI Taxonomy" id="3145232"/>
    <lineage>
        <taxon>Bacteria</taxon>
        <taxon>Pseudomonadati</taxon>
        <taxon>Pseudomonadota</taxon>
        <taxon>Alphaproteobacteria</taxon>
        <taxon>Sphingomonadales</taxon>
        <taxon>Erythrobacteraceae</taxon>
        <taxon>Aurantiacibacter</taxon>
    </lineage>
</organism>
<dbReference type="Gene3D" id="3.40.50.1820">
    <property type="entry name" value="alpha/beta hydrolase"/>
    <property type="match status" value="1"/>
</dbReference>
<gene>
    <name evidence="2" type="ORF">ABDJ38_13935</name>
</gene>
<dbReference type="RefSeq" id="WP_346785735.1">
    <property type="nucleotide sequence ID" value="NZ_JBDLBR010000005.1"/>
</dbReference>
<proteinExistence type="predicted"/>
<keyword evidence="3" id="KW-1185">Reference proteome</keyword>
<dbReference type="InterPro" id="IPR029058">
    <property type="entry name" value="AB_hydrolase_fold"/>
</dbReference>
<dbReference type="EMBL" id="JBDLBR010000005">
    <property type="protein sequence ID" value="MEN7538277.1"/>
    <property type="molecule type" value="Genomic_DNA"/>
</dbReference>
<dbReference type="PROSITE" id="PS51257">
    <property type="entry name" value="PROKAR_LIPOPROTEIN"/>
    <property type="match status" value="1"/>
</dbReference>
<evidence type="ECO:0000313" key="3">
    <source>
        <dbReference type="Proteomes" id="UP001484535"/>
    </source>
</evidence>
<dbReference type="SUPFAM" id="SSF53474">
    <property type="entry name" value="alpha/beta-Hydrolases"/>
    <property type="match status" value="1"/>
</dbReference>
<evidence type="ECO:0000256" key="1">
    <source>
        <dbReference type="SAM" id="MobiDB-lite"/>
    </source>
</evidence>
<feature type="region of interest" description="Disordered" evidence="1">
    <location>
        <begin position="131"/>
        <end position="158"/>
    </location>
</feature>
<sequence>MTRRAGFRFALAAACFAMTGACVPQGEVVQPSAVAVPGQIGAVEGSANWPAIARQVAGAPDYTVYRPLELPDAPLPIVLWGNGGCSDNGMSASHFLREIASHGYLVIANGKPGEERPVLAELPPPPRLLRGLRRRSPSVPQTRPALPGCWPESISRWQ</sequence>